<name>A0A3B0UKV5_9ZZZZ</name>
<gene>
    <name evidence="5" type="ORF">MNBD_ALPHA12-1748</name>
</gene>
<dbReference type="PANTHER" id="PTHR42738">
    <property type="entry name" value="HYDROXYMETHYLGLUTARYL-COA LYASE"/>
    <property type="match status" value="1"/>
</dbReference>
<organism evidence="5">
    <name type="scientific">hydrothermal vent metagenome</name>
    <dbReference type="NCBI Taxonomy" id="652676"/>
    <lineage>
        <taxon>unclassified sequences</taxon>
        <taxon>metagenomes</taxon>
        <taxon>ecological metagenomes</taxon>
    </lineage>
</organism>
<dbReference type="InterPro" id="IPR013785">
    <property type="entry name" value="Aldolase_TIM"/>
</dbReference>
<dbReference type="InterPro" id="IPR043594">
    <property type="entry name" value="HMGL"/>
</dbReference>
<feature type="domain" description="Pyruvate carboxyltransferase" evidence="4">
    <location>
        <begin position="4"/>
        <end position="271"/>
    </location>
</feature>
<comment type="similarity">
    <text evidence="1">Belongs to the HMG-CoA lyase family.</text>
</comment>
<dbReference type="EMBL" id="UOEO01000132">
    <property type="protein sequence ID" value="VAW20206.1"/>
    <property type="molecule type" value="Genomic_DNA"/>
</dbReference>
<proteinExistence type="inferred from homology"/>
<accession>A0A3B0UKV5</accession>
<reference evidence="5" key="1">
    <citation type="submission" date="2018-06" db="EMBL/GenBank/DDBJ databases">
        <authorList>
            <person name="Zhirakovskaya E."/>
        </authorList>
    </citation>
    <scope>NUCLEOTIDE SEQUENCE</scope>
</reference>
<evidence type="ECO:0000256" key="3">
    <source>
        <dbReference type="ARBA" id="ARBA00023239"/>
    </source>
</evidence>
<evidence type="ECO:0000259" key="4">
    <source>
        <dbReference type="PROSITE" id="PS50991"/>
    </source>
</evidence>
<dbReference type="GO" id="GO:0046872">
    <property type="term" value="F:metal ion binding"/>
    <property type="evidence" value="ECO:0007669"/>
    <property type="project" value="UniProtKB-KW"/>
</dbReference>
<dbReference type="PANTHER" id="PTHR42738:SF7">
    <property type="entry name" value="HYDROXYMETHYLGLUTARYL-COA LYASE"/>
    <property type="match status" value="1"/>
</dbReference>
<dbReference type="Gene3D" id="3.20.20.70">
    <property type="entry name" value="Aldolase class I"/>
    <property type="match status" value="1"/>
</dbReference>
<dbReference type="InterPro" id="IPR000891">
    <property type="entry name" value="PYR_CT"/>
</dbReference>
<dbReference type="AlphaFoldDB" id="A0A3B0UKV5"/>
<dbReference type="EC" id="4.1.3.4" evidence="5"/>
<sequence>MQKVRIYEVGPRDGLQNEKFIIPAQKKIALINLLSEVGFERIEVTSFVSPKWVPQMADASEVLRAIKRRPATIYCALTPNIKGFEAALAAGVEEIAIFSAASESFCQKNINCSIDQSIERFKPIIAAAQSAGIAVRGYVSCVAGCPYEGYIAPEAVEKIALQLMELGCYQVSLGDTIGHGTPETIADMLKIVCRSVPAANLAGHFHDTNNRALDNVAVALDFGLRTFDSSVGGLGGCPYAPGAKGNLATRPLAEMLAANGWQTGLDLEKLAIAEAYLDQIVSSYGQAGQENQ</sequence>
<keyword evidence="3 5" id="KW-0456">Lyase</keyword>
<protein>
    <submittedName>
        <fullName evidence="5">Hydroxymethylglutaryl-CoA lyase</fullName>
        <ecNumber evidence="5">4.1.3.4</ecNumber>
    </submittedName>
</protein>
<dbReference type="Pfam" id="PF00682">
    <property type="entry name" value="HMGL-like"/>
    <property type="match status" value="1"/>
</dbReference>
<dbReference type="NCBIfam" id="NF004283">
    <property type="entry name" value="PRK05692.1"/>
    <property type="match status" value="1"/>
</dbReference>
<evidence type="ECO:0000313" key="5">
    <source>
        <dbReference type="EMBL" id="VAW20206.1"/>
    </source>
</evidence>
<keyword evidence="2" id="KW-0479">Metal-binding</keyword>
<dbReference type="FunFam" id="3.20.20.70:FF:000071">
    <property type="entry name" value="Hydroxymethylglutaryl-CoA lyase"/>
    <property type="match status" value="1"/>
</dbReference>
<dbReference type="CDD" id="cd07938">
    <property type="entry name" value="DRE_TIM_HMGL"/>
    <property type="match status" value="1"/>
</dbReference>
<evidence type="ECO:0000256" key="1">
    <source>
        <dbReference type="ARBA" id="ARBA00009405"/>
    </source>
</evidence>
<dbReference type="GO" id="GO:0004419">
    <property type="term" value="F:hydroxymethylglutaryl-CoA lyase activity"/>
    <property type="evidence" value="ECO:0007669"/>
    <property type="project" value="UniProtKB-EC"/>
</dbReference>
<dbReference type="PROSITE" id="PS50991">
    <property type="entry name" value="PYR_CT"/>
    <property type="match status" value="1"/>
</dbReference>
<evidence type="ECO:0000256" key="2">
    <source>
        <dbReference type="ARBA" id="ARBA00022723"/>
    </source>
</evidence>
<dbReference type="GO" id="GO:0046951">
    <property type="term" value="P:ketone body biosynthetic process"/>
    <property type="evidence" value="ECO:0007669"/>
    <property type="project" value="TreeGrafter"/>
</dbReference>
<dbReference type="GO" id="GO:0006552">
    <property type="term" value="P:L-leucine catabolic process"/>
    <property type="evidence" value="ECO:0007669"/>
    <property type="project" value="TreeGrafter"/>
</dbReference>
<dbReference type="SUPFAM" id="SSF51569">
    <property type="entry name" value="Aldolase"/>
    <property type="match status" value="1"/>
</dbReference>